<comment type="caution">
    <text evidence="1">The sequence shown here is derived from an EMBL/GenBank/DDBJ whole genome shotgun (WGS) entry which is preliminary data.</text>
</comment>
<reference evidence="1" key="1">
    <citation type="journal article" date="2014" name="Front. Microbiol.">
        <title>High frequency of phylogenetically diverse reductive dehalogenase-homologous genes in deep subseafloor sedimentary metagenomes.</title>
        <authorList>
            <person name="Kawai M."/>
            <person name="Futagami T."/>
            <person name="Toyoda A."/>
            <person name="Takaki Y."/>
            <person name="Nishi S."/>
            <person name="Hori S."/>
            <person name="Arai W."/>
            <person name="Tsubouchi T."/>
            <person name="Morono Y."/>
            <person name="Uchiyama I."/>
            <person name="Ito T."/>
            <person name="Fujiyama A."/>
            <person name="Inagaki F."/>
            <person name="Takami H."/>
        </authorList>
    </citation>
    <scope>NUCLEOTIDE SEQUENCE</scope>
    <source>
        <strain evidence="1">Expedition CK06-06</strain>
    </source>
</reference>
<organism evidence="1">
    <name type="scientific">marine sediment metagenome</name>
    <dbReference type="NCBI Taxonomy" id="412755"/>
    <lineage>
        <taxon>unclassified sequences</taxon>
        <taxon>metagenomes</taxon>
        <taxon>ecological metagenomes</taxon>
    </lineage>
</organism>
<protein>
    <submittedName>
        <fullName evidence="1">Uncharacterized protein</fullName>
    </submittedName>
</protein>
<feature type="non-terminal residue" evidence="1">
    <location>
        <position position="1"/>
    </location>
</feature>
<evidence type="ECO:0000313" key="1">
    <source>
        <dbReference type="EMBL" id="GAI29763.1"/>
    </source>
</evidence>
<dbReference type="EMBL" id="BARV01016675">
    <property type="protein sequence ID" value="GAI29763.1"/>
    <property type="molecule type" value="Genomic_DNA"/>
</dbReference>
<proteinExistence type="predicted"/>
<name>X1MER4_9ZZZZ</name>
<dbReference type="AlphaFoldDB" id="X1MER4"/>
<gene>
    <name evidence="1" type="ORF">S06H3_28562</name>
</gene>
<accession>X1MER4</accession>
<sequence length="39" mass="4187">WNANPLLCSAGVVACKLYQSGEPQKKTCELAAYLSGWGE</sequence>